<evidence type="ECO:0000313" key="3">
    <source>
        <dbReference type="Proteomes" id="UP000447434"/>
    </source>
</evidence>
<dbReference type="InterPro" id="IPR005174">
    <property type="entry name" value="KIB1-4_b-propeller"/>
</dbReference>
<dbReference type="CDD" id="cd09917">
    <property type="entry name" value="F-box_SF"/>
    <property type="match status" value="1"/>
</dbReference>
<dbReference type="PANTHER" id="PTHR44259:SF114">
    <property type="entry name" value="OS06G0707300 PROTEIN"/>
    <property type="match status" value="1"/>
</dbReference>
<accession>A0A6A4QEE5</accession>
<comment type="caution">
    <text evidence="2">The sequence shown here is derived from an EMBL/GenBank/DDBJ whole genome shotgun (WGS) entry which is preliminary data.</text>
</comment>
<keyword evidence="3" id="KW-1185">Reference proteome</keyword>
<organism evidence="2 3">
    <name type="scientific">Lupinus albus</name>
    <name type="common">White lupine</name>
    <name type="synonym">Lupinus termis</name>
    <dbReference type="NCBI Taxonomy" id="3870"/>
    <lineage>
        <taxon>Eukaryota</taxon>
        <taxon>Viridiplantae</taxon>
        <taxon>Streptophyta</taxon>
        <taxon>Embryophyta</taxon>
        <taxon>Tracheophyta</taxon>
        <taxon>Spermatophyta</taxon>
        <taxon>Magnoliopsida</taxon>
        <taxon>eudicotyledons</taxon>
        <taxon>Gunneridae</taxon>
        <taxon>Pentapetalae</taxon>
        <taxon>rosids</taxon>
        <taxon>fabids</taxon>
        <taxon>Fabales</taxon>
        <taxon>Fabaceae</taxon>
        <taxon>Papilionoideae</taxon>
        <taxon>50 kb inversion clade</taxon>
        <taxon>genistoids sensu lato</taxon>
        <taxon>core genistoids</taxon>
        <taxon>Genisteae</taxon>
        <taxon>Lupinus</taxon>
    </lineage>
</organism>
<feature type="domain" description="KIB1-4 beta-propeller" evidence="1">
    <location>
        <begin position="74"/>
        <end position="237"/>
    </location>
</feature>
<dbReference type="SUPFAM" id="SSF81383">
    <property type="entry name" value="F-box domain"/>
    <property type="match status" value="1"/>
</dbReference>
<evidence type="ECO:0000313" key="2">
    <source>
        <dbReference type="EMBL" id="KAE9611983.1"/>
    </source>
</evidence>
<dbReference type="PANTHER" id="PTHR44259">
    <property type="entry name" value="OS07G0183000 PROTEIN-RELATED"/>
    <property type="match status" value="1"/>
</dbReference>
<dbReference type="InterPro" id="IPR050942">
    <property type="entry name" value="F-box_BR-signaling"/>
</dbReference>
<dbReference type="InterPro" id="IPR036047">
    <property type="entry name" value="F-box-like_dom_sf"/>
</dbReference>
<name>A0A6A4QEE5_LUPAL</name>
<protein>
    <submittedName>
        <fullName evidence="2">Putative F-box domain-containing protein</fullName>
    </submittedName>
</protein>
<dbReference type="EMBL" id="WOCE01000006">
    <property type="protein sequence ID" value="KAE9611983.1"/>
    <property type="molecule type" value="Genomic_DNA"/>
</dbReference>
<dbReference type="AlphaFoldDB" id="A0A6A4QEE5"/>
<reference evidence="3" key="1">
    <citation type="journal article" date="2020" name="Nat. Commun.">
        <title>Genome sequence of the cluster root forming white lupin.</title>
        <authorList>
            <person name="Hufnagel B."/>
            <person name="Marques A."/>
            <person name="Soriano A."/>
            <person name="Marques L."/>
            <person name="Divol F."/>
            <person name="Doumas P."/>
            <person name="Sallet E."/>
            <person name="Mancinotti D."/>
            <person name="Carrere S."/>
            <person name="Marande W."/>
            <person name="Arribat S."/>
            <person name="Keller J."/>
            <person name="Huneau C."/>
            <person name="Blein T."/>
            <person name="Aime D."/>
            <person name="Laguerre M."/>
            <person name="Taylor J."/>
            <person name="Schubert V."/>
            <person name="Nelson M."/>
            <person name="Geu-Flores F."/>
            <person name="Crespi M."/>
            <person name="Gallardo-Guerrero K."/>
            <person name="Delaux P.-M."/>
            <person name="Salse J."/>
            <person name="Berges H."/>
            <person name="Guyot R."/>
            <person name="Gouzy J."/>
            <person name="Peret B."/>
        </authorList>
    </citation>
    <scope>NUCLEOTIDE SEQUENCE [LARGE SCALE GENOMIC DNA]</scope>
    <source>
        <strain evidence="3">cv. Amiga</strain>
    </source>
</reference>
<dbReference type="Pfam" id="PF03478">
    <property type="entry name" value="Beta-prop_KIB1-4"/>
    <property type="match status" value="1"/>
</dbReference>
<evidence type="ECO:0000259" key="1">
    <source>
        <dbReference type="Pfam" id="PF03478"/>
    </source>
</evidence>
<proteinExistence type="predicted"/>
<dbReference type="OrthoDB" id="1523976at2759"/>
<gene>
    <name evidence="2" type="ORF">Lalb_Chr06g0168191</name>
</gene>
<dbReference type="Proteomes" id="UP000447434">
    <property type="component" value="Chromosome 6"/>
</dbReference>
<sequence length="238" mass="27879">MLIYVHVRVPPLCLWIWLPSDLLYEIGKHLQSPKDYVRFCATCKSWNMNLLKTPNHIRGPLLVFPFSHETYAIKEENDFYLRLPEMQNNILLRGSCFGWLIRTSIDGVVQMFNPFTNVSYDLPPFSTIPTIVDYHPELKDQEYTIMQYGLFDCSTYTTLQSKSSIQKTWLTKIVISSSPSEDFMALAIYGEYNRLAWCKFGDTKWTNFSTLEMFKIVLKDVMFYEGKVYALNCDAQLY</sequence>